<dbReference type="Proteomes" id="UP001595783">
    <property type="component" value="Unassembled WGS sequence"/>
</dbReference>
<keyword evidence="1" id="KW-1133">Transmembrane helix</keyword>
<protein>
    <submittedName>
        <fullName evidence="2">Uncharacterized protein</fullName>
    </submittedName>
</protein>
<dbReference type="EMBL" id="JBHRZO010000027">
    <property type="protein sequence ID" value="MFC3847860.1"/>
    <property type="molecule type" value="Genomic_DNA"/>
</dbReference>
<keyword evidence="1" id="KW-0812">Transmembrane</keyword>
<sequence>MADNKGDNSMVAVGTGAVVGTAGAVGAVAAAGVPGLAATGITSGLAVVGSVVGGGMAAGLCVTAAMPVVVGAAAYGIYKACKSDGNESEEE</sequence>
<organism evidence="2 3">
    <name type="scientific">Helicobacter baculiformis</name>
    <dbReference type="NCBI Taxonomy" id="427351"/>
    <lineage>
        <taxon>Bacteria</taxon>
        <taxon>Pseudomonadati</taxon>
        <taxon>Campylobacterota</taxon>
        <taxon>Epsilonproteobacteria</taxon>
        <taxon>Campylobacterales</taxon>
        <taxon>Helicobacteraceae</taxon>
        <taxon>Helicobacter</taxon>
    </lineage>
</organism>
<evidence type="ECO:0000313" key="2">
    <source>
        <dbReference type="EMBL" id="MFC3847860.1"/>
    </source>
</evidence>
<comment type="caution">
    <text evidence="2">The sequence shown here is derived from an EMBL/GenBank/DDBJ whole genome shotgun (WGS) entry which is preliminary data.</text>
</comment>
<evidence type="ECO:0000256" key="1">
    <source>
        <dbReference type="SAM" id="Phobius"/>
    </source>
</evidence>
<dbReference type="RefSeq" id="WP_199767671.1">
    <property type="nucleotide sequence ID" value="NZ_FZMF01000057.1"/>
</dbReference>
<proteinExistence type="predicted"/>
<name>A0ABV7ZL07_9HELI</name>
<accession>A0ABV7ZL07</accession>
<feature type="transmembrane region" description="Helical" evidence="1">
    <location>
        <begin position="54"/>
        <end position="78"/>
    </location>
</feature>
<gene>
    <name evidence="2" type="ORF">ACFOPX_04845</name>
</gene>
<reference evidence="3" key="1">
    <citation type="journal article" date="2019" name="Int. J. Syst. Evol. Microbiol.">
        <title>The Global Catalogue of Microorganisms (GCM) 10K type strain sequencing project: providing services to taxonomists for standard genome sequencing and annotation.</title>
        <authorList>
            <consortium name="The Broad Institute Genomics Platform"/>
            <consortium name="The Broad Institute Genome Sequencing Center for Infectious Disease"/>
            <person name="Wu L."/>
            <person name="Ma J."/>
        </authorList>
    </citation>
    <scope>NUCLEOTIDE SEQUENCE [LARGE SCALE GENOMIC DNA]</scope>
    <source>
        <strain evidence="3">CCUG 53816</strain>
    </source>
</reference>
<keyword evidence="3" id="KW-1185">Reference proteome</keyword>
<keyword evidence="1" id="KW-0472">Membrane</keyword>
<evidence type="ECO:0000313" key="3">
    <source>
        <dbReference type="Proteomes" id="UP001595783"/>
    </source>
</evidence>